<keyword evidence="5" id="KW-1185">Reference proteome</keyword>
<keyword evidence="2" id="KW-1133">Transmembrane helix</keyword>
<protein>
    <recommendedName>
        <fullName evidence="6">DUF916 domain-containing protein</fullName>
    </recommendedName>
</protein>
<feature type="region of interest" description="Disordered" evidence="1">
    <location>
        <begin position="100"/>
        <end position="124"/>
    </location>
</feature>
<name>A0ABQ3F4R1_9ACTN</name>
<proteinExistence type="predicted"/>
<feature type="region of interest" description="Disordered" evidence="1">
    <location>
        <begin position="320"/>
        <end position="348"/>
    </location>
</feature>
<reference evidence="5" key="1">
    <citation type="journal article" date="2019" name="Int. J. Syst. Evol. Microbiol.">
        <title>The Global Catalogue of Microorganisms (GCM) 10K type strain sequencing project: providing services to taxonomists for standard genome sequencing and annotation.</title>
        <authorList>
            <consortium name="The Broad Institute Genomics Platform"/>
            <consortium name="The Broad Institute Genome Sequencing Center for Infectious Disease"/>
            <person name="Wu L."/>
            <person name="Ma J."/>
        </authorList>
    </citation>
    <scope>NUCLEOTIDE SEQUENCE [LARGE SCALE GENOMIC DNA]</scope>
    <source>
        <strain evidence="5">JCM 4738</strain>
    </source>
</reference>
<feature type="transmembrane region" description="Helical" evidence="2">
    <location>
        <begin position="295"/>
        <end position="312"/>
    </location>
</feature>
<organism evidence="4 5">
    <name type="scientific">Streptomyces cirratus</name>
    <dbReference type="NCBI Taxonomy" id="68187"/>
    <lineage>
        <taxon>Bacteria</taxon>
        <taxon>Bacillati</taxon>
        <taxon>Actinomycetota</taxon>
        <taxon>Actinomycetes</taxon>
        <taxon>Kitasatosporales</taxon>
        <taxon>Streptomycetaceae</taxon>
        <taxon>Streptomyces</taxon>
    </lineage>
</organism>
<evidence type="ECO:0000256" key="3">
    <source>
        <dbReference type="SAM" id="SignalP"/>
    </source>
</evidence>
<gene>
    <name evidence="4" type="ORF">GCM10010347_62980</name>
</gene>
<sequence length="348" mass="35433">MPLLHTPLLHTPRRLGLALLTAAALLGAPAALPAQAAGAADGPGWTAEPAAGRAGAAARPYFYLAGSPGTVLDDSLALANPTDQEHTVTLRGADAYNTADGSFAVRPPARPGTDGNPGAGPGSWISFGRGATVRLPARTRAVVPFTVTLPPGSPPGDHPAALVAAEAGHEVAVRVHLRVSGPAVAALTVEDVAVRGGAGAEVITYTLVNRGNVTLAPTLAVRADGRFGEAPGRAPHALPVELLPGRRVALAEPWPGAPEFDRVHLTLTVTAPGAPRATAAASVWCLPRSPAARTGLGLLALGATTAAALLLVRARRARRARKAPDRHEDHVREPHSPATGRQLTGASR</sequence>
<feature type="compositionally biased region" description="Basic and acidic residues" evidence="1">
    <location>
        <begin position="322"/>
        <end position="335"/>
    </location>
</feature>
<dbReference type="RefSeq" id="WP_190187653.1">
    <property type="nucleotide sequence ID" value="NZ_BMVP01000023.1"/>
</dbReference>
<feature type="signal peptide" evidence="3">
    <location>
        <begin position="1"/>
        <end position="36"/>
    </location>
</feature>
<dbReference type="EMBL" id="BMVP01000023">
    <property type="protein sequence ID" value="GHB83439.1"/>
    <property type="molecule type" value="Genomic_DNA"/>
</dbReference>
<evidence type="ECO:0000313" key="5">
    <source>
        <dbReference type="Proteomes" id="UP000642673"/>
    </source>
</evidence>
<keyword evidence="2" id="KW-0812">Transmembrane</keyword>
<evidence type="ECO:0008006" key="6">
    <source>
        <dbReference type="Google" id="ProtNLM"/>
    </source>
</evidence>
<keyword evidence="2" id="KW-0472">Membrane</keyword>
<keyword evidence="3" id="KW-0732">Signal</keyword>
<evidence type="ECO:0000313" key="4">
    <source>
        <dbReference type="EMBL" id="GHB83439.1"/>
    </source>
</evidence>
<evidence type="ECO:0000256" key="2">
    <source>
        <dbReference type="SAM" id="Phobius"/>
    </source>
</evidence>
<feature type="chain" id="PRO_5047242911" description="DUF916 domain-containing protein" evidence="3">
    <location>
        <begin position="37"/>
        <end position="348"/>
    </location>
</feature>
<evidence type="ECO:0000256" key="1">
    <source>
        <dbReference type="SAM" id="MobiDB-lite"/>
    </source>
</evidence>
<comment type="caution">
    <text evidence="4">The sequence shown here is derived from an EMBL/GenBank/DDBJ whole genome shotgun (WGS) entry which is preliminary data.</text>
</comment>
<accession>A0ABQ3F4R1</accession>
<dbReference type="Proteomes" id="UP000642673">
    <property type="component" value="Unassembled WGS sequence"/>
</dbReference>
<feature type="compositionally biased region" description="Polar residues" evidence="1">
    <location>
        <begin position="339"/>
        <end position="348"/>
    </location>
</feature>